<dbReference type="InterPro" id="IPR036565">
    <property type="entry name" value="Mur-like_cat_sf"/>
</dbReference>
<dbReference type="PANTHER" id="PTHR23135:SF4">
    <property type="entry name" value="UDP-N-ACETYLMURAMOYL-L-ALANYL-D-GLUTAMATE--2,6-DIAMINOPIMELATE LIGASE MURE HOMOLOG, CHLOROPLASTIC"/>
    <property type="match status" value="1"/>
</dbReference>
<accession>A0A2X1PMR9</accession>
<feature type="domain" description="Mur ligase central" evidence="1">
    <location>
        <begin position="16"/>
        <end position="68"/>
    </location>
</feature>
<dbReference type="Proteomes" id="UP000249936">
    <property type="component" value="Unassembled WGS sequence"/>
</dbReference>
<name>A0A2X1PMR9_HAEIF</name>
<dbReference type="EMBL" id="UASK01000010">
    <property type="protein sequence ID" value="SPX42901.1"/>
    <property type="molecule type" value="Genomic_DNA"/>
</dbReference>
<evidence type="ECO:0000313" key="3">
    <source>
        <dbReference type="Proteomes" id="UP000249936"/>
    </source>
</evidence>
<evidence type="ECO:0000259" key="1">
    <source>
        <dbReference type="Pfam" id="PF08245"/>
    </source>
</evidence>
<dbReference type="EC" id="6.3.2.13" evidence="2"/>
<dbReference type="GO" id="GO:0005524">
    <property type="term" value="F:ATP binding"/>
    <property type="evidence" value="ECO:0007669"/>
    <property type="project" value="InterPro"/>
</dbReference>
<dbReference type="PANTHER" id="PTHR23135">
    <property type="entry name" value="MUR LIGASE FAMILY MEMBER"/>
    <property type="match status" value="1"/>
</dbReference>
<dbReference type="SUPFAM" id="SSF53623">
    <property type="entry name" value="MurD-like peptide ligases, catalytic domain"/>
    <property type="match status" value="1"/>
</dbReference>
<dbReference type="GO" id="GO:0008765">
    <property type="term" value="F:UDP-N-acetylmuramoylalanyl-D-glutamate-2,6-diaminopimelate ligase activity"/>
    <property type="evidence" value="ECO:0007669"/>
    <property type="project" value="UniProtKB-EC"/>
</dbReference>
<dbReference type="InterPro" id="IPR013221">
    <property type="entry name" value="Mur_ligase_cen"/>
</dbReference>
<dbReference type="AlphaFoldDB" id="A0A2X1PMR9"/>
<keyword evidence="2" id="KW-0436">Ligase</keyword>
<dbReference type="Pfam" id="PF08245">
    <property type="entry name" value="Mur_ligase_M"/>
    <property type="match status" value="1"/>
</dbReference>
<proteinExistence type="predicted"/>
<evidence type="ECO:0000313" key="2">
    <source>
        <dbReference type="EMBL" id="SPX42901.1"/>
    </source>
</evidence>
<organism evidence="2 3">
    <name type="scientific">Haemophilus influenzae</name>
    <dbReference type="NCBI Taxonomy" id="727"/>
    <lineage>
        <taxon>Bacteria</taxon>
        <taxon>Pseudomonadati</taxon>
        <taxon>Pseudomonadota</taxon>
        <taxon>Gammaproteobacteria</taxon>
        <taxon>Pasteurellales</taxon>
        <taxon>Pasteurellaceae</taxon>
        <taxon>Haemophilus</taxon>
    </lineage>
</organism>
<sequence>MFFYDSPSKNLTLVGVTGTNGKTTISQLLAQWAELLGHRAAVMGTIGNGLLGQIVEAKNTTGSASRNSVISFNFQTRRCRFYLY</sequence>
<reference evidence="2 3" key="1">
    <citation type="submission" date="2018-06" db="EMBL/GenBank/DDBJ databases">
        <authorList>
            <consortium name="Pathogen Informatics"/>
            <person name="Doyle S."/>
        </authorList>
    </citation>
    <scope>NUCLEOTIDE SEQUENCE [LARGE SCALE GENOMIC DNA]</scope>
    <source>
        <strain evidence="2 3">NCTC11872</strain>
    </source>
</reference>
<protein>
    <submittedName>
        <fullName evidence="2">UDP-N-acetylmuramoyl-L-alanyl-D-glutamate: meso-diaminopimelate ligase</fullName>
        <ecNumber evidence="2">6.3.2.13</ecNumber>
    </submittedName>
</protein>
<dbReference type="Gene3D" id="3.40.1190.10">
    <property type="entry name" value="Mur-like, catalytic domain"/>
    <property type="match status" value="1"/>
</dbReference>
<gene>
    <name evidence="2" type="primary">murE_2</name>
    <name evidence="2" type="ORF">NCTC11872_02549</name>
</gene>